<protein>
    <submittedName>
        <fullName evidence="2">Predicted protein</fullName>
    </submittedName>
</protein>
<dbReference type="RefSeq" id="YP_005087500.1">
    <property type="nucleotide sequence ID" value="NC_016658.1"/>
</dbReference>
<dbReference type="GeneID" id="11538106"/>
<evidence type="ECO:0000256" key="1">
    <source>
        <dbReference type="SAM" id="MobiDB-lite"/>
    </source>
</evidence>
<dbReference type="EMBL" id="GU071102">
    <property type="protein sequence ID" value="ADP00128.1"/>
    <property type="molecule type" value="Genomic_DNA"/>
</dbReference>
<organism evidence="2 3">
    <name type="scientific">Cyanophage NATL1A-7</name>
    <dbReference type="NCBI Taxonomy" id="445693"/>
    <lineage>
        <taxon>Viruses</taxon>
        <taxon>Duplodnaviria</taxon>
        <taxon>Heunggongvirae</taxon>
        <taxon>Uroviricota</taxon>
        <taxon>Caudoviricetes</taxon>
        <taxon>Autographivirales</taxon>
        <taxon>Sechaudvirinae</taxon>
        <taxon>Cheungvirus</taxon>
        <taxon>Cheungvirus NATL1A7</taxon>
    </lineage>
</organism>
<sequence length="86" mass="9730">MAKEARYANGGKKTTAKRWMQTEKAKRIRRNADNLRNSLKRKGIKQPPGTEAGHNVNGSGKNGWESVAKNRAVETKNKNKRKLRIT</sequence>
<evidence type="ECO:0000313" key="2">
    <source>
        <dbReference type="EMBL" id="ADP00128.1"/>
    </source>
</evidence>
<reference evidence="2 3" key="1">
    <citation type="submission" date="2009-10" db="EMBL/GenBank/DDBJ databases">
        <title>The Genome Sequence of Cyanophage NATL1A-7.</title>
        <authorList>
            <consortium name="The Broad Institute Genome Sequencing Platform"/>
            <person name="Henn M.R."/>
            <person name="Sullivan M.S."/>
            <person name="Osburne M.S."/>
            <person name="Levin J."/>
            <person name="Malboeuf C."/>
            <person name="Casali M."/>
            <person name="Russ C."/>
            <person name="Lennon N."/>
            <person name="Erlich R."/>
            <person name="Young S.K."/>
            <person name="Koehrsen M."/>
            <person name="Yandava C."/>
            <person name="Zeng Q."/>
            <person name="Alvarado L."/>
            <person name="Anderson S."/>
            <person name="Berlin A."/>
            <person name="Borenstein D."/>
            <person name="Chen Z."/>
            <person name="Engels R."/>
            <person name="Freedman E."/>
            <person name="Gellesch M."/>
            <person name="Goldberg J."/>
            <person name="Green L."/>
            <person name="Griggs A."/>
            <person name="Gujja S."/>
            <person name="Heiman D."/>
            <person name="Hepburn T."/>
            <person name="Howarth C."/>
            <person name="Jen D."/>
            <person name="Larson L."/>
            <person name="Lewis B."/>
            <person name="Mehta T."/>
            <person name="Park D."/>
            <person name="Pearson M."/>
            <person name="Roberts A."/>
            <person name="Ryan E."/>
            <person name="Saif S."/>
            <person name="Shea T."/>
            <person name="Shenoy N."/>
            <person name="Sisk P."/>
            <person name="Stolte C."/>
            <person name="Sykes S."/>
            <person name="Walk T."/>
            <person name="White J."/>
            <person name="Yu Q."/>
            <person name="Coleman M.L."/>
            <person name="Huang K.H."/>
            <person name="Weigele P.R."/>
            <person name="DeFrancesco A.S."/>
            <person name="Kern S.E."/>
            <person name="Thompson L.R."/>
            <person name="Fu R."/>
            <person name="Hombeck B."/>
            <person name="Chisholm S.W."/>
            <person name="Haas B."/>
            <person name="Nusbaum C."/>
            <person name="Galagan J."/>
            <person name="Birren B."/>
        </authorList>
    </citation>
    <scope>NUCLEOTIDE SEQUENCE [LARGE SCALE GENOMIC DNA]</scope>
    <source>
        <strain evidence="2">NATL1A-7</strain>
    </source>
</reference>
<accession>E3SNC4</accession>
<gene>
    <name evidence="2" type="ORF">CYIG_00055</name>
</gene>
<feature type="compositionally biased region" description="Basic and acidic residues" evidence="1">
    <location>
        <begin position="20"/>
        <end position="33"/>
    </location>
</feature>
<evidence type="ECO:0000313" key="3">
    <source>
        <dbReference type="Proteomes" id="UP000006531"/>
    </source>
</evidence>
<proteinExistence type="predicted"/>
<dbReference type="KEGG" id="vg:11538106"/>
<keyword evidence="3" id="KW-1185">Reference proteome</keyword>
<feature type="region of interest" description="Disordered" evidence="1">
    <location>
        <begin position="1"/>
        <end position="86"/>
    </location>
</feature>
<name>E3SNC4_9CAUD</name>
<dbReference type="Proteomes" id="UP000006531">
    <property type="component" value="Segment"/>
</dbReference>